<dbReference type="Proteomes" id="UP000191418">
    <property type="component" value="Unassembled WGS sequence"/>
</dbReference>
<dbReference type="InterPro" id="IPR000550">
    <property type="entry name" value="Hppk"/>
</dbReference>
<organism evidence="9 10">
    <name type="scientific">Oceanospirillum multiglobuliferum</name>
    <dbReference type="NCBI Taxonomy" id="64969"/>
    <lineage>
        <taxon>Bacteria</taxon>
        <taxon>Pseudomonadati</taxon>
        <taxon>Pseudomonadota</taxon>
        <taxon>Gammaproteobacteria</taxon>
        <taxon>Oceanospirillales</taxon>
        <taxon>Oceanospirillaceae</taxon>
        <taxon>Oceanospirillum</taxon>
    </lineage>
</organism>
<evidence type="ECO:0000259" key="8">
    <source>
        <dbReference type="Pfam" id="PF01288"/>
    </source>
</evidence>
<keyword evidence="4" id="KW-0547">Nucleotide-binding</keyword>
<dbReference type="GO" id="GO:0005524">
    <property type="term" value="F:ATP binding"/>
    <property type="evidence" value="ECO:0007669"/>
    <property type="project" value="UniProtKB-KW"/>
</dbReference>
<dbReference type="UniPathway" id="UPA00077">
    <property type="reaction ID" value="UER00155"/>
</dbReference>
<gene>
    <name evidence="9" type="ORF">BTE48_08900</name>
</gene>
<comment type="pathway">
    <text evidence="1">Cofactor biosynthesis; tetrahydrofolate biosynthesis; 2-amino-4-hydroxy-6-hydroxymethyl-7,8-dihydropteridine diphosphate from 7,8-dihydroneopterin triphosphate: step 4/4.</text>
</comment>
<proteinExistence type="predicted"/>
<evidence type="ECO:0000313" key="10">
    <source>
        <dbReference type="Proteomes" id="UP000191418"/>
    </source>
</evidence>
<dbReference type="EMBL" id="MTSM01000009">
    <property type="protein sequence ID" value="OPX55521.1"/>
    <property type="molecule type" value="Genomic_DNA"/>
</dbReference>
<dbReference type="GO" id="GO:0016301">
    <property type="term" value="F:kinase activity"/>
    <property type="evidence" value="ECO:0007669"/>
    <property type="project" value="UniProtKB-KW"/>
</dbReference>
<evidence type="ECO:0000256" key="1">
    <source>
        <dbReference type="ARBA" id="ARBA00005051"/>
    </source>
</evidence>
<dbReference type="PANTHER" id="PTHR43071:SF2">
    <property type="entry name" value="2-AMINO-4-HYDROXY-6-HYDROXYMETHYLDIHYDROPTERIDINE PYROPHOSPHOKINASE"/>
    <property type="match status" value="1"/>
</dbReference>
<comment type="caution">
    <text evidence="9">The sequence shown here is derived from an EMBL/GenBank/DDBJ whole genome shotgun (WGS) entry which is preliminary data.</text>
</comment>
<dbReference type="STRING" id="64969.SAMN02745127_01736"/>
<protein>
    <recommendedName>
        <fullName evidence="2">2-amino-4-hydroxy-6-hydroxymethyldihydropteridine diphosphokinase</fullName>
        <ecNumber evidence="2">2.7.6.3</ecNumber>
    </recommendedName>
</protein>
<evidence type="ECO:0000256" key="4">
    <source>
        <dbReference type="ARBA" id="ARBA00022741"/>
    </source>
</evidence>
<dbReference type="GO" id="GO:0046654">
    <property type="term" value="P:tetrahydrofolate biosynthetic process"/>
    <property type="evidence" value="ECO:0007669"/>
    <property type="project" value="UniProtKB-UniPathway"/>
</dbReference>
<dbReference type="CDD" id="cd00483">
    <property type="entry name" value="HPPK"/>
    <property type="match status" value="1"/>
</dbReference>
<feature type="domain" description="7,8-dihydro-6-hydroxymethylpterin-pyrophosphokinase" evidence="8">
    <location>
        <begin position="5"/>
        <end position="128"/>
    </location>
</feature>
<dbReference type="InterPro" id="IPR035907">
    <property type="entry name" value="Hppk_sf"/>
</dbReference>
<dbReference type="NCBIfam" id="TIGR01498">
    <property type="entry name" value="folK"/>
    <property type="match status" value="1"/>
</dbReference>
<evidence type="ECO:0000313" key="9">
    <source>
        <dbReference type="EMBL" id="OPX55521.1"/>
    </source>
</evidence>
<dbReference type="Pfam" id="PF01288">
    <property type="entry name" value="HPPK"/>
    <property type="match status" value="1"/>
</dbReference>
<reference evidence="9 10" key="1">
    <citation type="submission" date="2017-01" db="EMBL/GenBank/DDBJ databases">
        <title>Genome Sequencing of a Marine Spirillum, Oceanospirillum multiglobuliferum ATCC 33336, from Japan.</title>
        <authorList>
            <person name="Carney J.G."/>
            <person name="Trachtenberg A.M."/>
            <person name="Rheaume B.A."/>
            <person name="Linnane J.D."/>
            <person name="Pitts N.L."/>
            <person name="Mykles D.L."/>
            <person name="Maclea K.S."/>
        </authorList>
    </citation>
    <scope>NUCLEOTIDE SEQUENCE [LARGE SCALE GENOMIC DNA]</scope>
    <source>
        <strain evidence="9 10">ATCC 33336</strain>
    </source>
</reference>
<sequence>MARFYLGLGSNINPAHNLALGLDALEQQFGALTLSPAVESQSVGFQGDNFINLVAVVDTDRSITAVAQQLRQIEYQYGRELNATKFSGRTLDIDIVMVDQLQGLHEGIQLPRIDLFEHAYTLYPLSLLLPELVPPCTTLTTAQLWQQFNDAEQALWLTSFYWQGRDISADWLPLVQAQPVECESTG</sequence>
<dbReference type="PANTHER" id="PTHR43071">
    <property type="entry name" value="2-AMINO-4-HYDROXY-6-HYDROXYMETHYLDIHYDROPTERIDINE PYROPHOSPHOKINASE"/>
    <property type="match status" value="1"/>
</dbReference>
<keyword evidence="6" id="KW-0067">ATP-binding</keyword>
<evidence type="ECO:0000256" key="3">
    <source>
        <dbReference type="ARBA" id="ARBA00022679"/>
    </source>
</evidence>
<keyword evidence="3" id="KW-0808">Transferase</keyword>
<dbReference type="GO" id="GO:0046656">
    <property type="term" value="P:folic acid biosynthetic process"/>
    <property type="evidence" value="ECO:0007669"/>
    <property type="project" value="UniProtKB-KW"/>
</dbReference>
<accession>A0A1V4T4I0</accession>
<keyword evidence="7" id="KW-0289">Folate biosynthesis</keyword>
<dbReference type="SUPFAM" id="SSF55083">
    <property type="entry name" value="6-hydroxymethyl-7,8-dihydropterin pyrophosphokinase, HPPK"/>
    <property type="match status" value="1"/>
</dbReference>
<keyword evidence="10" id="KW-1185">Reference proteome</keyword>
<evidence type="ECO:0000256" key="6">
    <source>
        <dbReference type="ARBA" id="ARBA00022840"/>
    </source>
</evidence>
<evidence type="ECO:0000256" key="7">
    <source>
        <dbReference type="ARBA" id="ARBA00022909"/>
    </source>
</evidence>
<evidence type="ECO:0000256" key="5">
    <source>
        <dbReference type="ARBA" id="ARBA00022777"/>
    </source>
</evidence>
<keyword evidence="5 9" id="KW-0418">Kinase</keyword>
<dbReference type="AlphaFoldDB" id="A0A1V4T4I0"/>
<dbReference type="GO" id="GO:0003848">
    <property type="term" value="F:2-amino-4-hydroxy-6-hydroxymethyldihydropteridine diphosphokinase activity"/>
    <property type="evidence" value="ECO:0007669"/>
    <property type="project" value="UniProtKB-EC"/>
</dbReference>
<evidence type="ECO:0000256" key="2">
    <source>
        <dbReference type="ARBA" id="ARBA00013253"/>
    </source>
</evidence>
<name>A0A1V4T4I0_9GAMM</name>
<dbReference type="EC" id="2.7.6.3" evidence="2"/>
<dbReference type="Gene3D" id="3.30.70.560">
    <property type="entry name" value="7,8-Dihydro-6-hydroxymethylpterin-pyrophosphokinase HPPK"/>
    <property type="match status" value="1"/>
</dbReference>